<dbReference type="Proteomes" id="UP000002384">
    <property type="component" value="Plasmid pP742401"/>
</dbReference>
<keyword evidence="2" id="KW-1185">Reference proteome</keyword>
<keyword evidence="1" id="KW-0614">Plasmid</keyword>
<dbReference type="AlphaFoldDB" id="B7KLP2"/>
<name>B7KLP2_GLOC7</name>
<evidence type="ECO:0000313" key="2">
    <source>
        <dbReference type="Proteomes" id="UP000002384"/>
    </source>
</evidence>
<dbReference type="KEGG" id="cyc:PCC7424_5638"/>
<sequence length="99" mass="11857">MSKFPDKKDEVTDWLSVVSQLSPDEFCRNWIPIIYGINESDKTYRAACIDLLQRIFNKQKKTIENWLWNPQMVPEYVQQQLGLIDRLWQIRQRVISSDP</sequence>
<dbReference type="OrthoDB" id="426051at2"/>
<dbReference type="RefSeq" id="WP_012599629.1">
    <property type="nucleotide sequence ID" value="NC_011738.1"/>
</dbReference>
<geneLocation type="plasmid" evidence="1 2">
    <name>pP742401</name>
</geneLocation>
<dbReference type="HOGENOM" id="CLU_2315607_0_0_3"/>
<organism evidence="1 2">
    <name type="scientific">Gloeothece citriformis (strain PCC 7424)</name>
    <name type="common">Cyanothece sp. (strain PCC 7424)</name>
    <dbReference type="NCBI Taxonomy" id="65393"/>
    <lineage>
        <taxon>Bacteria</taxon>
        <taxon>Bacillati</taxon>
        <taxon>Cyanobacteriota</taxon>
        <taxon>Cyanophyceae</taxon>
        <taxon>Oscillatoriophycideae</taxon>
        <taxon>Chroococcales</taxon>
        <taxon>Aphanothecaceae</taxon>
        <taxon>Gloeothece</taxon>
        <taxon>Gloeothece citriformis</taxon>
    </lineage>
</organism>
<proteinExistence type="predicted"/>
<evidence type="ECO:0000313" key="1">
    <source>
        <dbReference type="EMBL" id="ACK73714.1"/>
    </source>
</evidence>
<gene>
    <name evidence="1" type="ordered locus">PCC7424_5638</name>
</gene>
<protein>
    <submittedName>
        <fullName evidence="1">Uncharacterized protein</fullName>
    </submittedName>
</protein>
<reference evidence="2" key="1">
    <citation type="journal article" date="2011" name="MBio">
        <title>Novel metabolic attributes of the genus Cyanothece, comprising a group of unicellular nitrogen-fixing Cyanobacteria.</title>
        <authorList>
            <person name="Bandyopadhyay A."/>
            <person name="Elvitigala T."/>
            <person name="Welsh E."/>
            <person name="Stockel J."/>
            <person name="Liberton M."/>
            <person name="Min H."/>
            <person name="Sherman L.A."/>
            <person name="Pakrasi H.B."/>
        </authorList>
    </citation>
    <scope>NUCLEOTIDE SEQUENCE [LARGE SCALE GENOMIC DNA]</scope>
    <source>
        <strain evidence="2">PCC 7424</strain>
        <plasmid evidence="2">pP742401</plasmid>
    </source>
</reference>
<dbReference type="EMBL" id="CP001292">
    <property type="protein sequence ID" value="ACK73714.1"/>
    <property type="molecule type" value="Genomic_DNA"/>
</dbReference>
<accession>B7KLP2</accession>